<evidence type="ECO:0000313" key="3">
    <source>
        <dbReference type="EMBL" id="QKR00391.1"/>
    </source>
</evidence>
<protein>
    <submittedName>
        <fullName evidence="3">M61 family metallopeptidase</fullName>
    </submittedName>
</protein>
<dbReference type="Pfam" id="PF17899">
    <property type="entry name" value="Peptidase_M61_N"/>
    <property type="match status" value="1"/>
</dbReference>
<dbReference type="Gene3D" id="2.30.42.10">
    <property type="match status" value="1"/>
</dbReference>
<evidence type="ECO:0000313" key="4">
    <source>
        <dbReference type="Proteomes" id="UP000509301"/>
    </source>
</evidence>
<organism evidence="3 4">
    <name type="scientific">Metallosphaera tengchongensis</name>
    <dbReference type="NCBI Taxonomy" id="1532350"/>
    <lineage>
        <taxon>Archaea</taxon>
        <taxon>Thermoproteota</taxon>
        <taxon>Thermoprotei</taxon>
        <taxon>Sulfolobales</taxon>
        <taxon>Sulfolobaceae</taxon>
        <taxon>Metallosphaera</taxon>
    </lineage>
</organism>
<dbReference type="Pfam" id="PF05299">
    <property type="entry name" value="Peptidase_M61"/>
    <property type="match status" value="1"/>
</dbReference>
<dbReference type="OrthoDB" id="36892at2157"/>
<dbReference type="InterPro" id="IPR040756">
    <property type="entry name" value="Peptidase_M61_N"/>
</dbReference>
<feature type="domain" description="Peptidase M61 catalytic" evidence="1">
    <location>
        <begin position="210"/>
        <end position="322"/>
    </location>
</feature>
<sequence length="493" mass="56497">MLFEVTPRPRYIEVEAWGREGTVTFPTYVPGSYVVRELERNIVKIDGFRVSKNRFYVRENFKYTLYANSKDQREAISTHDYLFINPPAVFPFQDKDEKYCIKLKVSWPVKTTLREEKDMFCGDSYHEFVDSPIQASPALKTISIDESHEVSTVDDLEVDRIRDVIKEIDKEMGSPQKYVFFFRRSDRNFGGIEHADSSAIVVPWDKNDIVTLFAHEYFHRWNVKRFRPKDLELDLEVEAYSDLLGFAEGVTDYVAVLSTLRARGTKVEDIANYLANAISKLTFPGARMSLAESSRTTWIKYYKQDENFLNTGISYYDAGMLMGLYLDAKLRERGANIFHIFRNIPNRYTLNDIDSYLRKMGIEVFEDMIYSPASNLLNYLRELMEIELIDAGSPYFGLLMDGSKVTFVEDGSPADIAGLIPQDTILGFDEIARAVRPKPVAELTISREGRIKRITITAGKNPGHKVKFRLKGKVAQAIASLDELTGISNINII</sequence>
<dbReference type="SUPFAM" id="SSF50156">
    <property type="entry name" value="PDZ domain-like"/>
    <property type="match status" value="1"/>
</dbReference>
<dbReference type="GeneID" id="55641962"/>
<keyword evidence="4" id="KW-1185">Reference proteome</keyword>
<gene>
    <name evidence="3" type="ORF">GWK48_08415</name>
</gene>
<dbReference type="Gene3D" id="2.60.40.3650">
    <property type="match status" value="1"/>
</dbReference>
<evidence type="ECO:0000259" key="1">
    <source>
        <dbReference type="Pfam" id="PF05299"/>
    </source>
</evidence>
<dbReference type="InterPro" id="IPR027268">
    <property type="entry name" value="Peptidase_M4/M1_CTD_sf"/>
</dbReference>
<dbReference type="InterPro" id="IPR036034">
    <property type="entry name" value="PDZ_sf"/>
</dbReference>
<evidence type="ECO:0000259" key="2">
    <source>
        <dbReference type="Pfam" id="PF17899"/>
    </source>
</evidence>
<reference evidence="3 4" key="1">
    <citation type="submission" date="2020-02" db="EMBL/GenBank/DDBJ databases">
        <title>Comparative genome analysis reveals the metabolism and evolution of the thermophilic archaeal genus Metallosphaera.</title>
        <authorList>
            <person name="Jiang C."/>
        </authorList>
    </citation>
    <scope>NUCLEOTIDE SEQUENCE [LARGE SCALE GENOMIC DNA]</scope>
    <source>
        <strain evidence="3 4">Ric-A</strain>
    </source>
</reference>
<dbReference type="InterPro" id="IPR007963">
    <property type="entry name" value="Peptidase_M61_catalytic"/>
</dbReference>
<accession>A0A6N0NZ17</accession>
<dbReference type="AlphaFoldDB" id="A0A6N0NZ17"/>
<dbReference type="RefSeq" id="WP_174631339.1">
    <property type="nucleotide sequence ID" value="NZ_CP049074.1"/>
</dbReference>
<dbReference type="KEGG" id="mten:GWK48_08415"/>
<name>A0A6N0NZ17_9CREN</name>
<dbReference type="Gene3D" id="1.10.390.10">
    <property type="entry name" value="Neutral Protease Domain 2"/>
    <property type="match status" value="1"/>
</dbReference>
<dbReference type="Proteomes" id="UP000509301">
    <property type="component" value="Chromosome"/>
</dbReference>
<feature type="domain" description="Peptidase M61 N-terminal" evidence="2">
    <location>
        <begin position="20"/>
        <end position="136"/>
    </location>
</feature>
<proteinExistence type="predicted"/>
<dbReference type="EMBL" id="CP049074">
    <property type="protein sequence ID" value="QKR00391.1"/>
    <property type="molecule type" value="Genomic_DNA"/>
</dbReference>